<keyword evidence="2" id="KW-0812">Transmembrane</keyword>
<accession>A0A813LCD1</accession>
<gene>
    <name evidence="3" type="ORF">PGLA2088_LOCUS44065</name>
</gene>
<feature type="transmembrane region" description="Helical" evidence="2">
    <location>
        <begin position="441"/>
        <end position="465"/>
    </location>
</feature>
<dbReference type="Proteomes" id="UP000626109">
    <property type="component" value="Unassembled WGS sequence"/>
</dbReference>
<feature type="region of interest" description="Disordered" evidence="1">
    <location>
        <begin position="977"/>
        <end position="1011"/>
    </location>
</feature>
<feature type="compositionally biased region" description="Polar residues" evidence="1">
    <location>
        <begin position="1061"/>
        <end position="1075"/>
    </location>
</feature>
<name>A0A813LCD1_POLGL</name>
<feature type="region of interest" description="Disordered" evidence="1">
    <location>
        <begin position="1061"/>
        <end position="1092"/>
    </location>
</feature>
<feature type="transmembrane region" description="Helical" evidence="2">
    <location>
        <begin position="229"/>
        <end position="251"/>
    </location>
</feature>
<feature type="transmembrane region" description="Helical" evidence="2">
    <location>
        <begin position="395"/>
        <end position="420"/>
    </location>
</feature>
<comment type="caution">
    <text evidence="3">The sequence shown here is derived from an EMBL/GenBank/DDBJ whole genome shotgun (WGS) entry which is preliminary data.</text>
</comment>
<evidence type="ECO:0000256" key="2">
    <source>
        <dbReference type="SAM" id="Phobius"/>
    </source>
</evidence>
<feature type="transmembrane region" description="Helical" evidence="2">
    <location>
        <begin position="471"/>
        <end position="493"/>
    </location>
</feature>
<feature type="transmembrane region" description="Helical" evidence="2">
    <location>
        <begin position="50"/>
        <end position="74"/>
    </location>
</feature>
<organism evidence="3 4">
    <name type="scientific">Polarella glacialis</name>
    <name type="common">Dinoflagellate</name>
    <dbReference type="NCBI Taxonomy" id="89957"/>
    <lineage>
        <taxon>Eukaryota</taxon>
        <taxon>Sar</taxon>
        <taxon>Alveolata</taxon>
        <taxon>Dinophyceae</taxon>
        <taxon>Suessiales</taxon>
        <taxon>Suessiaceae</taxon>
        <taxon>Polarella</taxon>
    </lineage>
</organism>
<feature type="region of interest" description="Disordered" evidence="1">
    <location>
        <begin position="577"/>
        <end position="602"/>
    </location>
</feature>
<sequence length="1174" mass="127035">MSHLIRDCHIWALSRAVSGTAISGAPKTLWGWHVVRRKPQEYEPMTEDQVRLVCLLLAAMWLANPLLSILCYKLERRGCHWMPARVVRFVVGLLFGFGLRLLGSSLLPDSFLAAVQMLARTWLDQKSLYFSSFIRFVVAPAEMAQVFMIRTKQFAGLSEYILLISVLAPMFYVVISGSALYLLVSMAPLDPTWQRLTYQDCLIIFAVCSSMSSGGVREKLKDHRADRRIYVVTTVCTLLGRCACGFMVQGLNRRLPLNSTSDLWELLRMRTFLFAGLLVRGCLYGICTGSSFTLLLRALEPQKTLSPYMESALVGAAGSLCHLSGTALAQAGLLSEYVADTAHWLIVGWYGRRHMSQEAQELLEKVLGQLNLFLGNTCTMVAAFFFALVSEADTIGLGFLATGICFAATFAVVPPICLAGNLIRSNFRGCSKRGVFKAHEIALQAWCVVPRGGIWSFVILNVAILPNKHRLLDVIFMVMMLSQWIGSAGFHWVADRLQLEKDNAYWSERSAWHREVDQQDFGVPVKYARNPFALLHRCCNHCWSAGERDDESPAVFYNEAPLLGSAVSLAQPQVRTSRSEVSEASSAPLATSEPLHSKQNPGHCMTCKLETKALIDSAKGDSLPEKARTQELVKDFAKSAIRGCPCEVIDPETGECFSAAYFIDPQLRRLTLKRSETPETTFRELDMPQIKDCLQICFGQVDQLSPTVLGQVTFIQDVLDADAANSLLPEADASVALNTSDEGSWCSSPNSAIAEFEADILKLHELSAGAREGGQVAARRAKAPRIQEHLSQAAAGGDGQWTASRGALLHLLVQKASEAILCALEDTCPEAARDLLVLLANGVPSPVALIGPLTAALDRLRMLHGKAQAAEESAKSRALGGRTRQPVAAAASKLEADGESTAEVADASGCNAEGAREARRLVEVSVQTFCDHSSIGGLPDMRRSSPSQNLKSVAVQAGCQPATDGSVQTDAEIGMLSPGQAAGDEQPARQRAISSCSASQTEDLQQAPVRQVPIRSVSTQTEPSDVVAAKGSLQQGGLCFAAGRNGPRTLRIIRMGPAQQLQHSTSCGFSESNAQSSSRSMHKSSRSLQQPVNTEAWPLQLSEGLSDAQQGDRLPCERLAEAPCAPLPTLPAQAPKLAPPQGTVLRRSCSGGLGALPLSAAPGQCGKRRAGTEF</sequence>
<feature type="transmembrane region" description="Helical" evidence="2">
    <location>
        <begin position="127"/>
        <end position="148"/>
    </location>
</feature>
<feature type="transmembrane region" description="Helical" evidence="2">
    <location>
        <begin position="160"/>
        <end position="184"/>
    </location>
</feature>
<evidence type="ECO:0000313" key="3">
    <source>
        <dbReference type="EMBL" id="CAE8725300.1"/>
    </source>
</evidence>
<feature type="transmembrane region" description="Helical" evidence="2">
    <location>
        <begin position="196"/>
        <end position="217"/>
    </location>
</feature>
<protein>
    <submittedName>
        <fullName evidence="3">Uncharacterized protein</fullName>
    </submittedName>
</protein>
<reference evidence="3" key="1">
    <citation type="submission" date="2021-02" db="EMBL/GenBank/DDBJ databases">
        <authorList>
            <person name="Dougan E. K."/>
            <person name="Rhodes N."/>
            <person name="Thang M."/>
            <person name="Chan C."/>
        </authorList>
    </citation>
    <scope>NUCLEOTIDE SEQUENCE</scope>
</reference>
<feature type="compositionally biased region" description="Polar residues" evidence="1">
    <location>
        <begin position="992"/>
        <end position="1004"/>
    </location>
</feature>
<keyword evidence="2" id="KW-1133">Transmembrane helix</keyword>
<feature type="transmembrane region" description="Helical" evidence="2">
    <location>
        <begin position="271"/>
        <end position="296"/>
    </location>
</feature>
<dbReference type="AlphaFoldDB" id="A0A813LCD1"/>
<proteinExistence type="predicted"/>
<keyword evidence="2" id="KW-0472">Membrane</keyword>
<evidence type="ECO:0000313" key="4">
    <source>
        <dbReference type="Proteomes" id="UP000626109"/>
    </source>
</evidence>
<evidence type="ECO:0000256" key="1">
    <source>
        <dbReference type="SAM" id="MobiDB-lite"/>
    </source>
</evidence>
<feature type="transmembrane region" description="Helical" evidence="2">
    <location>
        <begin position="86"/>
        <end position="107"/>
    </location>
</feature>
<dbReference type="EMBL" id="CAJNNW010035045">
    <property type="protein sequence ID" value="CAE8725300.1"/>
    <property type="molecule type" value="Genomic_DNA"/>
</dbReference>
<feature type="transmembrane region" description="Helical" evidence="2">
    <location>
        <begin position="370"/>
        <end position="389"/>
    </location>
</feature>